<dbReference type="CDD" id="cd00003">
    <property type="entry name" value="PNPsynthase"/>
    <property type="match status" value="1"/>
</dbReference>
<accession>A0AAQ3LB93</accession>
<feature type="binding site" evidence="4">
    <location>
        <begin position="12"/>
        <end position="13"/>
    </location>
    <ligand>
        <name>1-deoxy-D-xylulose 5-phosphate</name>
        <dbReference type="ChEBI" id="CHEBI:57792"/>
    </ligand>
</feature>
<dbReference type="HAMAP" id="MF_00279">
    <property type="entry name" value="PdxJ"/>
    <property type="match status" value="1"/>
</dbReference>
<dbReference type="PANTHER" id="PTHR30456:SF0">
    <property type="entry name" value="PYRIDOXINE 5'-PHOSPHATE SYNTHASE"/>
    <property type="match status" value="1"/>
</dbReference>
<sequence>MKSPILLGVNIDHSATVRQARYREHPLDRGGVVEPDPVAIALEAQRAGADAITMHLREDRRHIVDSDVYRMKEMIQVPLNLEMAATDEMTKVAQEVKPATVLLVPEGRAEVTTEGGLDVVGNRERVSEVIEAMKASGIPVSLFIDAIPEQIDLSAELGATFVELHTGNFAHAWGTPQFDSELDVLKHGAIRAHEAGLKVNAGHGINYTNIRLARTIPWIYEMNIGHSIIARALFSGIGNAVREMKSLMNS</sequence>
<dbReference type="NCBIfam" id="NF003625">
    <property type="entry name" value="PRK05265.1-3"/>
    <property type="match status" value="1"/>
</dbReference>
<protein>
    <recommendedName>
        <fullName evidence="4 5">Pyridoxine 5'-phosphate synthase</fullName>
        <shortName evidence="4">PNP synthase</shortName>
        <ecNumber evidence="4 5">2.6.99.2</ecNumber>
    </recommendedName>
</protein>
<feature type="binding site" evidence="4">
    <location>
        <position position="112"/>
    </location>
    <ligand>
        <name>1-deoxy-D-xylulose 5-phosphate</name>
        <dbReference type="ChEBI" id="CHEBI:57792"/>
    </ligand>
</feature>
<comment type="catalytic activity">
    <reaction evidence="4">
        <text>3-amino-2-oxopropyl phosphate + 1-deoxy-D-xylulose 5-phosphate = pyridoxine 5'-phosphate + phosphate + 2 H2O + H(+)</text>
        <dbReference type="Rhea" id="RHEA:15265"/>
        <dbReference type="ChEBI" id="CHEBI:15377"/>
        <dbReference type="ChEBI" id="CHEBI:15378"/>
        <dbReference type="ChEBI" id="CHEBI:43474"/>
        <dbReference type="ChEBI" id="CHEBI:57279"/>
        <dbReference type="ChEBI" id="CHEBI:57792"/>
        <dbReference type="ChEBI" id="CHEBI:58589"/>
        <dbReference type="EC" id="2.6.99.2"/>
    </reaction>
</comment>
<evidence type="ECO:0000256" key="1">
    <source>
        <dbReference type="ARBA" id="ARBA00022490"/>
    </source>
</evidence>
<dbReference type="GO" id="GO:0005829">
    <property type="term" value="C:cytosol"/>
    <property type="evidence" value="ECO:0007669"/>
    <property type="project" value="TreeGrafter"/>
</dbReference>
<proteinExistence type="inferred from homology"/>
<dbReference type="RefSeq" id="WP_317835068.1">
    <property type="nucleotide sequence ID" value="NZ_CP136920.1"/>
</dbReference>
<dbReference type="Proteomes" id="UP001304300">
    <property type="component" value="Chromosome"/>
</dbReference>
<keyword evidence="2 4" id="KW-0808">Transferase</keyword>
<feature type="active site" description="Proton donor" evidence="4">
    <location>
        <position position="203"/>
    </location>
</feature>
<dbReference type="KEGG" id="puo:RZN69_05545"/>
<feature type="binding site" evidence="4">
    <location>
        <position position="57"/>
    </location>
    <ligand>
        <name>1-deoxy-D-xylulose 5-phosphate</name>
        <dbReference type="ChEBI" id="CHEBI:57792"/>
    </ligand>
</feature>
<dbReference type="NCBIfam" id="TIGR00559">
    <property type="entry name" value="pdxJ"/>
    <property type="match status" value="1"/>
</dbReference>
<comment type="similarity">
    <text evidence="4">Belongs to the PNP synthase family.</text>
</comment>
<feature type="binding site" evidence="4">
    <location>
        <begin position="225"/>
        <end position="226"/>
    </location>
    <ligand>
        <name>3-amino-2-oxopropyl phosphate</name>
        <dbReference type="ChEBI" id="CHEBI:57279"/>
    </ligand>
</feature>
<feature type="site" description="Transition state stabilizer" evidence="4">
    <location>
        <position position="163"/>
    </location>
</feature>
<dbReference type="EMBL" id="CP136920">
    <property type="protein sequence ID" value="WOO42546.1"/>
    <property type="molecule type" value="Genomic_DNA"/>
</dbReference>
<dbReference type="Pfam" id="PF03740">
    <property type="entry name" value="PdxJ"/>
    <property type="match status" value="1"/>
</dbReference>
<dbReference type="SUPFAM" id="SSF63892">
    <property type="entry name" value="Pyridoxine 5'-phosphate synthase"/>
    <property type="match status" value="1"/>
</dbReference>
<keyword evidence="7" id="KW-1185">Reference proteome</keyword>
<dbReference type="EC" id="2.6.99.2" evidence="4 5"/>
<dbReference type="InterPro" id="IPR013785">
    <property type="entry name" value="Aldolase_TIM"/>
</dbReference>
<evidence type="ECO:0000256" key="4">
    <source>
        <dbReference type="HAMAP-Rule" id="MF_00279"/>
    </source>
</evidence>
<name>A0AAQ3LB93_9BACT</name>
<feature type="binding site" evidence="4">
    <location>
        <position position="10"/>
    </location>
    <ligand>
        <name>3-amino-2-oxopropyl phosphate</name>
        <dbReference type="ChEBI" id="CHEBI:57279"/>
    </ligand>
</feature>
<keyword evidence="1 4" id="KW-0963">Cytoplasm</keyword>
<dbReference type="InterPro" id="IPR004569">
    <property type="entry name" value="PyrdxlP_synth_PdxJ"/>
</dbReference>
<reference evidence="6 7" key="1">
    <citation type="submission" date="2023-10" db="EMBL/GenBank/DDBJ databases">
        <title>Rubellicoccus peritrichatus gen. nov., sp. nov., isolated from an algae of coral reef tank.</title>
        <authorList>
            <person name="Luo J."/>
        </authorList>
    </citation>
    <scope>NUCLEOTIDE SEQUENCE [LARGE SCALE GENOMIC DNA]</scope>
    <source>
        <strain evidence="6 7">CR14</strain>
    </source>
</reference>
<feature type="binding site" evidence="4">
    <location>
        <position position="204"/>
    </location>
    <ligand>
        <name>3-amino-2-oxopropyl phosphate</name>
        <dbReference type="ChEBI" id="CHEBI:57279"/>
    </ligand>
</feature>
<comment type="function">
    <text evidence="4">Catalyzes the complicated ring closure reaction between the two acyclic compounds 1-deoxy-D-xylulose-5-phosphate (DXP) and 3-amino-2-oxopropyl phosphate (1-amino-acetone-3-phosphate or AAP) to form pyridoxine 5'-phosphate (PNP) and inorganic phosphate.</text>
</comment>
<keyword evidence="3 4" id="KW-0664">Pyridoxine biosynthesis</keyword>
<feature type="active site" description="Proton acceptor" evidence="4">
    <location>
        <position position="55"/>
    </location>
</feature>
<evidence type="ECO:0000313" key="7">
    <source>
        <dbReference type="Proteomes" id="UP001304300"/>
    </source>
</evidence>
<organism evidence="6 7">
    <name type="scientific">Rubellicoccus peritrichatus</name>
    <dbReference type="NCBI Taxonomy" id="3080537"/>
    <lineage>
        <taxon>Bacteria</taxon>
        <taxon>Pseudomonadati</taxon>
        <taxon>Verrucomicrobiota</taxon>
        <taxon>Opitutia</taxon>
        <taxon>Puniceicoccales</taxon>
        <taxon>Cerasicoccaceae</taxon>
        <taxon>Rubellicoccus</taxon>
    </lineage>
</organism>
<dbReference type="InterPro" id="IPR036130">
    <property type="entry name" value="Pyridoxine-5'_phos_synth"/>
</dbReference>
<dbReference type="GO" id="GO:0033856">
    <property type="term" value="F:pyridoxine 5'-phosphate synthase activity"/>
    <property type="evidence" value="ECO:0007669"/>
    <property type="project" value="UniProtKB-UniRule"/>
</dbReference>
<feature type="active site" description="Proton acceptor" evidence="4">
    <location>
        <position position="82"/>
    </location>
</feature>
<comment type="subcellular location">
    <subcellularLocation>
        <location evidence="4">Cytoplasm</location>
    </subcellularLocation>
</comment>
<comment type="pathway">
    <text evidence="4">Cofactor biosynthesis; pyridoxine 5'-phosphate biosynthesis; pyridoxine 5'-phosphate from D-erythrose 4-phosphate: step 5/5.</text>
</comment>
<feature type="binding site" evidence="4">
    <location>
        <position position="21"/>
    </location>
    <ligand>
        <name>3-amino-2-oxopropyl phosphate</name>
        <dbReference type="ChEBI" id="CHEBI:57279"/>
    </ligand>
</feature>
<gene>
    <name evidence="4" type="primary">pdxJ</name>
    <name evidence="6" type="ORF">RZN69_05545</name>
</gene>
<evidence type="ECO:0000313" key="6">
    <source>
        <dbReference type="EMBL" id="WOO42546.1"/>
    </source>
</evidence>
<evidence type="ECO:0000256" key="2">
    <source>
        <dbReference type="ARBA" id="ARBA00022679"/>
    </source>
</evidence>
<dbReference type="PANTHER" id="PTHR30456">
    <property type="entry name" value="PYRIDOXINE 5'-PHOSPHATE SYNTHASE"/>
    <property type="match status" value="1"/>
</dbReference>
<dbReference type="GO" id="GO:0008615">
    <property type="term" value="P:pyridoxine biosynthetic process"/>
    <property type="evidence" value="ECO:0007669"/>
    <property type="project" value="UniProtKB-UniRule"/>
</dbReference>
<feature type="binding site" evidence="4">
    <location>
        <position position="62"/>
    </location>
    <ligand>
        <name>1-deoxy-D-xylulose 5-phosphate</name>
        <dbReference type="ChEBI" id="CHEBI:57792"/>
    </ligand>
</feature>
<dbReference type="NCBIfam" id="NF003627">
    <property type="entry name" value="PRK05265.1-5"/>
    <property type="match status" value="1"/>
</dbReference>
<evidence type="ECO:0000256" key="5">
    <source>
        <dbReference type="NCBIfam" id="TIGR00559"/>
    </source>
</evidence>
<evidence type="ECO:0000256" key="3">
    <source>
        <dbReference type="ARBA" id="ARBA00023096"/>
    </source>
</evidence>
<dbReference type="Gene3D" id="3.20.20.70">
    <property type="entry name" value="Aldolase class I"/>
    <property type="match status" value="1"/>
</dbReference>
<comment type="subunit">
    <text evidence="4">Homooctamer; tetramer of dimers.</text>
</comment>
<dbReference type="AlphaFoldDB" id="A0AAQ3LB93"/>